<dbReference type="SUPFAM" id="SSF55874">
    <property type="entry name" value="ATPase domain of HSP90 chaperone/DNA topoisomerase II/histidine kinase"/>
    <property type="match status" value="1"/>
</dbReference>
<dbReference type="PRINTS" id="PR00344">
    <property type="entry name" value="BCTRLSENSOR"/>
</dbReference>
<sequence>MLMKEMSTNEMLQRIESLEEENYRLREKLIDNSRVIVELEKLLHEKYHILEGITDGLVAVDHEWRYIYINAATYRFLSKEKEEVIGKKITDYYPQYAEPLIAIKNRGKKCKLSAVLEEYSKQNDRWHEVLIYAVSTGYLFFFRDITSRKKAEEALIRSEERFRKVFQKSPLSKHVLKLSDLTIVAVNDSFEEVTGYSRGEVIGNKCEDLAIADKPDNLMELEEKLLQYERFDGLELNITTKAGEKRTMLCSAMLIEFNDEPCVLISSEDITERKRFEEDLRLSEERFRMVFLESPIPLCVVDTDSKRILAVNRSFENTSGYLREEMIGKTAVDLDFYYDLEDRNGSMNLLGIKGRYQNLEIKLSRKSGETMVALISAESITIQGRRCFLFQVNDITEKKRLEQELLQLARLNVIGQMSAGIGHEIRNPLTCVRGYLQFLKARNELAIYQDHFDVMIDEIDRANGIITEFLSISKKSTSKKELKNINEIIRKLEPLLQADGINSKIEVSFQLDQNIEDLMVDEKEIRQLILNLFRNGVDAMSEGGTMVVKTLKEDQNLLIIFQDQGPGIPEEILKNIGVPFFTTKENGTGLGLAVCYGIAARHNGTIQFDTSPHGTTVTVRLKRLYT</sequence>
<dbReference type="PROSITE" id="PS50109">
    <property type="entry name" value="HIS_KIN"/>
    <property type="match status" value="1"/>
</dbReference>
<dbReference type="SMART" id="SM00091">
    <property type="entry name" value="PAS"/>
    <property type="match status" value="3"/>
</dbReference>
<evidence type="ECO:0000256" key="2">
    <source>
        <dbReference type="ARBA" id="ARBA00012438"/>
    </source>
</evidence>
<name>A0A5Q2MZQ5_9FIRM</name>
<dbReference type="Pfam" id="PF02518">
    <property type="entry name" value="HATPase_c"/>
    <property type="match status" value="1"/>
</dbReference>
<dbReference type="GO" id="GO:0000155">
    <property type="term" value="F:phosphorelay sensor kinase activity"/>
    <property type="evidence" value="ECO:0007669"/>
    <property type="project" value="InterPro"/>
</dbReference>
<dbReference type="EC" id="2.7.13.3" evidence="2"/>
<proteinExistence type="predicted"/>
<keyword evidence="5" id="KW-0547">Nucleotide-binding</keyword>
<evidence type="ECO:0000256" key="8">
    <source>
        <dbReference type="ARBA" id="ARBA00023012"/>
    </source>
</evidence>
<dbReference type="NCBIfam" id="TIGR00229">
    <property type="entry name" value="sensory_box"/>
    <property type="match status" value="3"/>
</dbReference>
<evidence type="ECO:0000313" key="12">
    <source>
        <dbReference type="EMBL" id="QGG48474.1"/>
    </source>
</evidence>
<dbReference type="GO" id="GO:0005524">
    <property type="term" value="F:ATP binding"/>
    <property type="evidence" value="ECO:0007669"/>
    <property type="project" value="UniProtKB-KW"/>
</dbReference>
<dbReference type="InterPro" id="IPR036890">
    <property type="entry name" value="HATPase_C_sf"/>
</dbReference>
<dbReference type="EMBL" id="CP045875">
    <property type="protein sequence ID" value="QGG48474.1"/>
    <property type="molecule type" value="Genomic_DNA"/>
</dbReference>
<keyword evidence="8" id="KW-0902">Two-component regulatory system</keyword>
<gene>
    <name evidence="12" type="ORF">FTV88_2376</name>
</gene>
<feature type="domain" description="Histidine kinase" evidence="9">
    <location>
        <begin position="420"/>
        <end position="625"/>
    </location>
</feature>
<dbReference type="InterPro" id="IPR000014">
    <property type="entry name" value="PAS"/>
</dbReference>
<dbReference type="InterPro" id="IPR035965">
    <property type="entry name" value="PAS-like_dom_sf"/>
</dbReference>
<comment type="catalytic activity">
    <reaction evidence="1">
        <text>ATP + protein L-histidine = ADP + protein N-phospho-L-histidine.</text>
        <dbReference type="EC" id="2.7.13.3"/>
    </reaction>
</comment>
<dbReference type="Gene3D" id="3.30.450.20">
    <property type="entry name" value="PAS domain"/>
    <property type="match status" value="3"/>
</dbReference>
<dbReference type="CDD" id="cd00082">
    <property type="entry name" value="HisKA"/>
    <property type="match status" value="1"/>
</dbReference>
<evidence type="ECO:0000256" key="5">
    <source>
        <dbReference type="ARBA" id="ARBA00022741"/>
    </source>
</evidence>
<dbReference type="InterPro" id="IPR003661">
    <property type="entry name" value="HisK_dim/P_dom"/>
</dbReference>
<dbReference type="InterPro" id="IPR000700">
    <property type="entry name" value="PAS-assoc_C"/>
</dbReference>
<dbReference type="Proteomes" id="UP000366051">
    <property type="component" value="Chromosome"/>
</dbReference>
<evidence type="ECO:0000259" key="9">
    <source>
        <dbReference type="PROSITE" id="PS50109"/>
    </source>
</evidence>
<dbReference type="SUPFAM" id="SSF55785">
    <property type="entry name" value="PYP-like sensor domain (PAS domain)"/>
    <property type="match status" value="3"/>
</dbReference>
<feature type="domain" description="PAS" evidence="10">
    <location>
        <begin position="48"/>
        <end position="93"/>
    </location>
</feature>
<evidence type="ECO:0000313" key="13">
    <source>
        <dbReference type="Proteomes" id="UP000366051"/>
    </source>
</evidence>
<reference evidence="13" key="1">
    <citation type="submission" date="2019-11" db="EMBL/GenBank/DDBJ databases">
        <title>Genome sequence of Heliorestis convoluta strain HH, an alkaliphilic and minimalistic phototrophic bacterium from a soda lake in Egypt.</title>
        <authorList>
            <person name="Dewey E.D."/>
            <person name="Stokes L.M."/>
            <person name="Burchell B.M."/>
            <person name="Shaffer K.N."/>
            <person name="Huntington A.M."/>
            <person name="Baker J.M."/>
            <person name="Nadendla S."/>
            <person name="Giglio M.G."/>
            <person name="Touchman J.W."/>
            <person name="Blankenship R.E."/>
            <person name="Madigan M.T."/>
            <person name="Sattley W.M."/>
        </authorList>
    </citation>
    <scope>NUCLEOTIDE SEQUENCE [LARGE SCALE GENOMIC DNA]</scope>
    <source>
        <strain evidence="13">HH</strain>
    </source>
</reference>
<dbReference type="PANTHER" id="PTHR43065">
    <property type="entry name" value="SENSOR HISTIDINE KINASE"/>
    <property type="match status" value="1"/>
</dbReference>
<evidence type="ECO:0000259" key="11">
    <source>
        <dbReference type="PROSITE" id="PS50113"/>
    </source>
</evidence>
<dbReference type="InterPro" id="IPR005467">
    <property type="entry name" value="His_kinase_dom"/>
</dbReference>
<organism evidence="12 13">
    <name type="scientific">Heliorestis convoluta</name>
    <dbReference type="NCBI Taxonomy" id="356322"/>
    <lineage>
        <taxon>Bacteria</taxon>
        <taxon>Bacillati</taxon>
        <taxon>Bacillota</taxon>
        <taxon>Clostridia</taxon>
        <taxon>Eubacteriales</taxon>
        <taxon>Heliobacteriaceae</taxon>
        <taxon>Heliorestis</taxon>
    </lineage>
</organism>
<evidence type="ECO:0000256" key="7">
    <source>
        <dbReference type="ARBA" id="ARBA00022840"/>
    </source>
</evidence>
<dbReference type="InterPro" id="IPR013656">
    <property type="entry name" value="PAS_4"/>
</dbReference>
<dbReference type="KEGG" id="hcv:FTV88_2376"/>
<dbReference type="RefSeq" id="WP_162008000.1">
    <property type="nucleotide sequence ID" value="NZ_CP045875.1"/>
</dbReference>
<feature type="domain" description="PAC" evidence="11">
    <location>
        <begin position="357"/>
        <end position="407"/>
    </location>
</feature>
<dbReference type="InterPro" id="IPR003594">
    <property type="entry name" value="HATPase_dom"/>
</dbReference>
<dbReference type="InterPro" id="IPR004358">
    <property type="entry name" value="Sig_transdc_His_kin-like_C"/>
</dbReference>
<keyword evidence="7" id="KW-0067">ATP-binding</keyword>
<evidence type="ECO:0000256" key="4">
    <source>
        <dbReference type="ARBA" id="ARBA00022679"/>
    </source>
</evidence>
<dbReference type="Pfam" id="PF00512">
    <property type="entry name" value="HisKA"/>
    <property type="match status" value="1"/>
</dbReference>
<dbReference type="SMART" id="SM00387">
    <property type="entry name" value="HATPase_c"/>
    <property type="match status" value="1"/>
</dbReference>
<keyword evidence="6 12" id="KW-0418">Kinase</keyword>
<dbReference type="Gene3D" id="3.30.565.10">
    <property type="entry name" value="Histidine kinase-like ATPase, C-terminal domain"/>
    <property type="match status" value="1"/>
</dbReference>
<accession>A0A5Q2MZQ5</accession>
<dbReference type="PROSITE" id="PS50113">
    <property type="entry name" value="PAC"/>
    <property type="match status" value="1"/>
</dbReference>
<evidence type="ECO:0000259" key="10">
    <source>
        <dbReference type="PROSITE" id="PS50112"/>
    </source>
</evidence>
<dbReference type="Pfam" id="PF08448">
    <property type="entry name" value="PAS_4"/>
    <property type="match status" value="1"/>
</dbReference>
<keyword evidence="4" id="KW-0808">Transferase</keyword>
<dbReference type="SMART" id="SM00388">
    <property type="entry name" value="HisKA"/>
    <property type="match status" value="1"/>
</dbReference>
<evidence type="ECO:0000256" key="6">
    <source>
        <dbReference type="ARBA" id="ARBA00022777"/>
    </source>
</evidence>
<dbReference type="InterPro" id="IPR036097">
    <property type="entry name" value="HisK_dim/P_sf"/>
</dbReference>
<protein>
    <recommendedName>
        <fullName evidence="2">histidine kinase</fullName>
        <ecNumber evidence="2">2.7.13.3</ecNumber>
    </recommendedName>
</protein>
<dbReference type="PANTHER" id="PTHR43065:SF46">
    <property type="entry name" value="C4-DICARBOXYLATE TRANSPORT SENSOR PROTEIN DCTB"/>
    <property type="match status" value="1"/>
</dbReference>
<dbReference type="Pfam" id="PF13426">
    <property type="entry name" value="PAS_9"/>
    <property type="match status" value="2"/>
</dbReference>
<feature type="domain" description="PAS" evidence="10">
    <location>
        <begin position="283"/>
        <end position="332"/>
    </location>
</feature>
<evidence type="ECO:0000256" key="1">
    <source>
        <dbReference type="ARBA" id="ARBA00000085"/>
    </source>
</evidence>
<dbReference type="AlphaFoldDB" id="A0A5Q2MZQ5"/>
<dbReference type="CDD" id="cd00130">
    <property type="entry name" value="PAS"/>
    <property type="match status" value="3"/>
</dbReference>
<keyword evidence="13" id="KW-1185">Reference proteome</keyword>
<dbReference type="PROSITE" id="PS50112">
    <property type="entry name" value="PAS"/>
    <property type="match status" value="3"/>
</dbReference>
<keyword evidence="3" id="KW-0597">Phosphoprotein</keyword>
<dbReference type="Gene3D" id="1.10.287.130">
    <property type="match status" value="1"/>
</dbReference>
<evidence type="ECO:0000256" key="3">
    <source>
        <dbReference type="ARBA" id="ARBA00022553"/>
    </source>
</evidence>
<dbReference type="SUPFAM" id="SSF47384">
    <property type="entry name" value="Homodimeric domain of signal transducing histidine kinase"/>
    <property type="match status" value="1"/>
</dbReference>
<feature type="domain" description="PAS" evidence="10">
    <location>
        <begin position="158"/>
        <end position="229"/>
    </location>
</feature>